<dbReference type="EMBL" id="JAUTXU010000008">
    <property type="protein sequence ID" value="KAK3723771.1"/>
    <property type="molecule type" value="Genomic_DNA"/>
</dbReference>
<name>A0ACC3NY66_9PEZI</name>
<keyword evidence="2" id="KW-1185">Reference proteome</keyword>
<sequence>MIGMGCVEDWTALTGLRVLLGVFEAGFFPGTWYVRYDTGKRYGVFYLIGSLASALSGILAYGLMQMNGLAGYAGWRWIFIMEGIITVLLGIGGYFLIVPFPDQDAWKSKFFLTKQEVEFVIATVEEDRGDSKPEPFNMVKFLRPARSPKVWGFAMMFLCTTTMAYAIAYFLPIILRDRMGFDIAASQCLVAPPYAFGALLMFAESWFGDKYHVRGPQILTNCVMGITGLAITGWTPTVGSQYFGIFLLTGAVQANIPQVMSYQANNIRGQWTRAFCSATLVGFGGIGGIAGTMIFRPQDAPAYIPGLWACITACLIIGTICISLDLYFMRQNKRAAAGEIALEGSDGSFRYTL</sequence>
<protein>
    <submittedName>
        <fullName evidence="1">Uncharacterized protein</fullName>
    </submittedName>
</protein>
<gene>
    <name evidence="1" type="ORF">LTR37_001652</name>
</gene>
<accession>A0ACC3NY66</accession>
<dbReference type="Proteomes" id="UP001281147">
    <property type="component" value="Unassembled WGS sequence"/>
</dbReference>
<organism evidence="1 2">
    <name type="scientific">Vermiconidia calcicola</name>
    <dbReference type="NCBI Taxonomy" id="1690605"/>
    <lineage>
        <taxon>Eukaryota</taxon>
        <taxon>Fungi</taxon>
        <taxon>Dikarya</taxon>
        <taxon>Ascomycota</taxon>
        <taxon>Pezizomycotina</taxon>
        <taxon>Dothideomycetes</taxon>
        <taxon>Dothideomycetidae</taxon>
        <taxon>Mycosphaerellales</taxon>
        <taxon>Extremaceae</taxon>
        <taxon>Vermiconidia</taxon>
    </lineage>
</organism>
<comment type="caution">
    <text evidence="1">The sequence shown here is derived from an EMBL/GenBank/DDBJ whole genome shotgun (WGS) entry which is preliminary data.</text>
</comment>
<proteinExistence type="predicted"/>
<reference evidence="1" key="1">
    <citation type="submission" date="2023-07" db="EMBL/GenBank/DDBJ databases">
        <title>Black Yeasts Isolated from many extreme environments.</title>
        <authorList>
            <person name="Coleine C."/>
            <person name="Stajich J.E."/>
            <person name="Selbmann L."/>
        </authorList>
    </citation>
    <scope>NUCLEOTIDE SEQUENCE</scope>
    <source>
        <strain evidence="1">CCFEE 5714</strain>
    </source>
</reference>
<evidence type="ECO:0000313" key="1">
    <source>
        <dbReference type="EMBL" id="KAK3723771.1"/>
    </source>
</evidence>
<evidence type="ECO:0000313" key="2">
    <source>
        <dbReference type="Proteomes" id="UP001281147"/>
    </source>
</evidence>